<dbReference type="GO" id="GO:1990841">
    <property type="term" value="F:promoter-specific chromatin binding"/>
    <property type="evidence" value="ECO:0007669"/>
    <property type="project" value="TreeGrafter"/>
</dbReference>
<dbReference type="Pfam" id="PF16207">
    <property type="entry name" value="RAWUL"/>
    <property type="match status" value="1"/>
</dbReference>
<dbReference type="Proteomes" id="UP000076858">
    <property type="component" value="Unassembled WGS sequence"/>
</dbReference>
<reference evidence="3 4" key="1">
    <citation type="submission" date="2016-03" db="EMBL/GenBank/DDBJ databases">
        <title>EvidentialGene: Evidence-directed Construction of Genes on Genomes.</title>
        <authorList>
            <person name="Gilbert D.G."/>
            <person name="Choi J.-H."/>
            <person name="Mockaitis K."/>
            <person name="Colbourne J."/>
            <person name="Pfrender M."/>
        </authorList>
    </citation>
    <scope>NUCLEOTIDE SEQUENCE [LARGE SCALE GENOMIC DNA]</scope>
    <source>
        <strain evidence="3 4">Xinb3</strain>
        <tissue evidence="3">Complete organism</tissue>
    </source>
</reference>
<feature type="region of interest" description="Disordered" evidence="1">
    <location>
        <begin position="276"/>
        <end position="391"/>
    </location>
</feature>
<evidence type="ECO:0000313" key="3">
    <source>
        <dbReference type="EMBL" id="KZS13940.1"/>
    </source>
</evidence>
<dbReference type="Gene3D" id="3.30.40.10">
    <property type="entry name" value="Zinc/RING finger domain, C3HC4 (zinc finger)"/>
    <property type="match status" value="1"/>
</dbReference>
<dbReference type="AlphaFoldDB" id="A0A164X7C4"/>
<dbReference type="EMBL" id="LRGB01001005">
    <property type="protein sequence ID" value="KZS13940.1"/>
    <property type="molecule type" value="Genomic_DNA"/>
</dbReference>
<feature type="compositionally biased region" description="Low complexity" evidence="1">
    <location>
        <begin position="544"/>
        <end position="563"/>
    </location>
</feature>
<feature type="region of interest" description="Disordered" evidence="1">
    <location>
        <begin position="435"/>
        <end position="575"/>
    </location>
</feature>
<dbReference type="PANTHER" id="PTHR10825:SF29">
    <property type="entry name" value="POLYCOMB GROUP RING FINGER PROTEIN 1"/>
    <property type="match status" value="1"/>
</dbReference>
<keyword evidence="4" id="KW-1185">Reference proteome</keyword>
<organism evidence="3 4">
    <name type="scientific">Daphnia magna</name>
    <dbReference type="NCBI Taxonomy" id="35525"/>
    <lineage>
        <taxon>Eukaryota</taxon>
        <taxon>Metazoa</taxon>
        <taxon>Ecdysozoa</taxon>
        <taxon>Arthropoda</taxon>
        <taxon>Crustacea</taxon>
        <taxon>Branchiopoda</taxon>
        <taxon>Diplostraca</taxon>
        <taxon>Cladocera</taxon>
        <taxon>Anomopoda</taxon>
        <taxon>Daphniidae</taxon>
        <taxon>Daphnia</taxon>
    </lineage>
</organism>
<feature type="compositionally biased region" description="Basic residues" evidence="1">
    <location>
        <begin position="376"/>
        <end position="389"/>
    </location>
</feature>
<dbReference type="OrthoDB" id="1305878at2759"/>
<feature type="compositionally biased region" description="Low complexity" evidence="1">
    <location>
        <begin position="469"/>
        <end position="479"/>
    </location>
</feature>
<feature type="domain" description="RAWUL" evidence="2">
    <location>
        <begin position="206"/>
        <end position="270"/>
    </location>
</feature>
<dbReference type="STRING" id="35525.A0A164X7C4"/>
<dbReference type="Gene3D" id="3.10.20.90">
    <property type="entry name" value="Phosphatidylinositol 3-kinase Catalytic Subunit, Chain A, domain 1"/>
    <property type="match status" value="1"/>
</dbReference>
<dbReference type="GO" id="GO:0000122">
    <property type="term" value="P:negative regulation of transcription by RNA polymerase II"/>
    <property type="evidence" value="ECO:0007669"/>
    <property type="project" value="TreeGrafter"/>
</dbReference>
<proteinExistence type="predicted"/>
<feature type="compositionally biased region" description="Polar residues" evidence="1">
    <location>
        <begin position="276"/>
        <end position="317"/>
    </location>
</feature>
<dbReference type="InterPro" id="IPR013083">
    <property type="entry name" value="Znf_RING/FYVE/PHD"/>
</dbReference>
<accession>A0A164X7C4</accession>
<dbReference type="GO" id="GO:0035102">
    <property type="term" value="C:PRC1 complex"/>
    <property type="evidence" value="ECO:0007669"/>
    <property type="project" value="TreeGrafter"/>
</dbReference>
<feature type="compositionally biased region" description="Polar residues" evidence="1">
    <location>
        <begin position="564"/>
        <end position="575"/>
    </location>
</feature>
<evidence type="ECO:0000259" key="2">
    <source>
        <dbReference type="Pfam" id="PF16207"/>
    </source>
</evidence>
<evidence type="ECO:0000313" key="4">
    <source>
        <dbReference type="Proteomes" id="UP000076858"/>
    </source>
</evidence>
<protein>
    <recommendedName>
        <fullName evidence="2">RAWUL domain-containing protein</fullName>
    </recommendedName>
</protein>
<sequence>MPIFRVRLAVHENTSMRLYSVKRWRPFVIRGPHVTIAPPIGARLWGRRACHQLVWPEREPSTGMFLSVAARDGQSSVRISWSLVVLYKFCKSCLLQRVESGRTFCPRCGIQLQRSRLGEQLKLDHAVQALVYAAVPGLWHEEQRRRKHFVDHHPLSTSVAPPLQHPTCFSPADPISLSLDFIPQSHGEDSNLNLKGPYSPQTIGRRFFRCPAAVAVHHLQKLLSLKFELPPHYTIEIHCQGEKLTSSFRLMDVAYKTGWTQEEPLRLEYKIVKNPPSKTTVLHSGTGSTAENVTQSHRCHSRTSSTELSGKTTTGVKRSSAPPPSTPTKQQKLSISIKKAALQNRVEESPIQSDKVVPVHRSPKKPSPESDSPPSSKKKSSRKKRRRRKTMDLIPIMEPMYPLKVKIVERMKSPEYSWSRPNGVELLVQAAELASRQNPTPPPESEKMDVVSVPDCPPPLLPISDPALSSNSDSVNNNSKPTSCHEKEIAEGNAPQLTVVTEDHLEEEDDKLLMVDEVNLNGSGSNGRDSGMANDDEEDDSAGALDLSAKSSRSSPPDESSSKTQGESGKSVSPPFIQQRSTALHSITDSLAQRQQLIQQQQRRLPTPIHHPEAMRNLVTLSQTAALVPPHPQQVATQRLIVASYMHQFAAAAAARAASAPLRPPKPPQPSKSLTHGLLRRPF</sequence>
<dbReference type="PANTHER" id="PTHR10825">
    <property type="entry name" value="RING FINGER DOMAIN-CONTAINING, POLYCOMB GROUP COMPONENT"/>
    <property type="match status" value="1"/>
</dbReference>
<feature type="region of interest" description="Disordered" evidence="1">
    <location>
        <begin position="657"/>
        <end position="683"/>
    </location>
</feature>
<evidence type="ECO:0000256" key="1">
    <source>
        <dbReference type="SAM" id="MobiDB-lite"/>
    </source>
</evidence>
<name>A0A164X7C4_9CRUS</name>
<gene>
    <name evidence="3" type="ORF">APZ42_020577</name>
</gene>
<dbReference type="InterPro" id="IPR032443">
    <property type="entry name" value="RAWUL"/>
</dbReference>
<comment type="caution">
    <text evidence="3">The sequence shown here is derived from an EMBL/GenBank/DDBJ whole genome shotgun (WGS) entry which is preliminary data.</text>
</comment>